<dbReference type="EMBL" id="KQ976870">
    <property type="protein sequence ID" value="KYN07712.1"/>
    <property type="molecule type" value="Genomic_DNA"/>
</dbReference>
<feature type="region of interest" description="Disordered" evidence="1">
    <location>
        <begin position="35"/>
        <end position="69"/>
    </location>
</feature>
<gene>
    <name evidence="2" type="ORF">ALC62_01223</name>
</gene>
<reference evidence="2 3" key="1">
    <citation type="submission" date="2016-03" db="EMBL/GenBank/DDBJ databases">
        <title>Cyphomyrmex costatus WGS genome.</title>
        <authorList>
            <person name="Nygaard S."/>
            <person name="Hu H."/>
            <person name="Boomsma J."/>
            <person name="Zhang G."/>
        </authorList>
    </citation>
    <scope>NUCLEOTIDE SEQUENCE [LARGE SCALE GENOMIC DNA]</scope>
    <source>
        <strain evidence="2">MS0001</strain>
        <tissue evidence="2">Whole body</tissue>
    </source>
</reference>
<evidence type="ECO:0000256" key="1">
    <source>
        <dbReference type="SAM" id="MobiDB-lite"/>
    </source>
</evidence>
<evidence type="ECO:0000313" key="3">
    <source>
        <dbReference type="Proteomes" id="UP000078542"/>
    </source>
</evidence>
<protein>
    <submittedName>
        <fullName evidence="2">Uncharacterized protein</fullName>
    </submittedName>
</protein>
<feature type="compositionally biased region" description="Acidic residues" evidence="1">
    <location>
        <begin position="47"/>
        <end position="58"/>
    </location>
</feature>
<evidence type="ECO:0000313" key="2">
    <source>
        <dbReference type="EMBL" id="KYN07712.1"/>
    </source>
</evidence>
<name>A0A195D4A2_9HYME</name>
<dbReference type="AlphaFoldDB" id="A0A195D4A2"/>
<keyword evidence="3" id="KW-1185">Reference proteome</keyword>
<accession>A0A195D4A2</accession>
<proteinExistence type="predicted"/>
<organism evidence="2 3">
    <name type="scientific">Cyphomyrmex costatus</name>
    <dbReference type="NCBI Taxonomy" id="456900"/>
    <lineage>
        <taxon>Eukaryota</taxon>
        <taxon>Metazoa</taxon>
        <taxon>Ecdysozoa</taxon>
        <taxon>Arthropoda</taxon>
        <taxon>Hexapoda</taxon>
        <taxon>Insecta</taxon>
        <taxon>Pterygota</taxon>
        <taxon>Neoptera</taxon>
        <taxon>Endopterygota</taxon>
        <taxon>Hymenoptera</taxon>
        <taxon>Apocrita</taxon>
        <taxon>Aculeata</taxon>
        <taxon>Formicoidea</taxon>
        <taxon>Formicidae</taxon>
        <taxon>Myrmicinae</taxon>
        <taxon>Cyphomyrmex</taxon>
    </lineage>
</organism>
<sequence length="69" mass="7898">MTSGYRGYHTHNILLTLVAVSTTRLLQKIMLVVGKAKPAQDKSDRDQNDEDEAFPEVAEDFRRSLSYNR</sequence>
<dbReference type="Proteomes" id="UP000078542">
    <property type="component" value="Unassembled WGS sequence"/>
</dbReference>